<evidence type="ECO:0000313" key="2">
    <source>
        <dbReference type="Proteomes" id="UP000177947"/>
    </source>
</evidence>
<dbReference type="AlphaFoldDB" id="A0A1F5C804"/>
<dbReference type="EMBL" id="MEYQ01000020">
    <property type="protein sequence ID" value="OGD39008.1"/>
    <property type="molecule type" value="Genomic_DNA"/>
</dbReference>
<protein>
    <submittedName>
        <fullName evidence="1">Uncharacterized protein</fullName>
    </submittedName>
</protein>
<sequence length="225" mass="25804">MSFDNTYLILILEAVPCKQPIKKYKNSYGEGEMKKGFISLIFIMILSISGCASLMPSETNIAISPWSEYAEVKKQFEKIEPYKTKISDLKDLSFDPEKNPNTTYLNYLNVRNLFINNPSVKTEDLPGGIQDCFINFEYCYAFEFKLENIKTEGQGNIVLRLLKFREENLTTGPRVSFKVFLVGNLVVYKLPPEGTPHIRKYTLKKRPLGLLQDIGSDLKENMFSP</sequence>
<comment type="caution">
    <text evidence="1">The sequence shown here is derived from an EMBL/GenBank/DDBJ whole genome shotgun (WGS) entry which is preliminary data.</text>
</comment>
<gene>
    <name evidence="1" type="ORF">A2907_00825</name>
</gene>
<reference evidence="1 2" key="1">
    <citation type="journal article" date="2016" name="Nat. Commun.">
        <title>Thousands of microbial genomes shed light on interconnected biogeochemical processes in an aquifer system.</title>
        <authorList>
            <person name="Anantharaman K."/>
            <person name="Brown C.T."/>
            <person name="Hug L.A."/>
            <person name="Sharon I."/>
            <person name="Castelle C.J."/>
            <person name="Probst A.J."/>
            <person name="Thomas B.C."/>
            <person name="Singh A."/>
            <person name="Wilkins M.J."/>
            <person name="Karaoz U."/>
            <person name="Brodie E.L."/>
            <person name="Williams K.H."/>
            <person name="Hubbard S.S."/>
            <person name="Banfield J.F."/>
        </authorList>
    </citation>
    <scope>NUCLEOTIDE SEQUENCE [LARGE SCALE GENOMIC DNA]</scope>
</reference>
<accession>A0A1F5C804</accession>
<evidence type="ECO:0000313" key="1">
    <source>
        <dbReference type="EMBL" id="OGD39008.1"/>
    </source>
</evidence>
<dbReference type="Proteomes" id="UP000177947">
    <property type="component" value="Unassembled WGS sequence"/>
</dbReference>
<proteinExistence type="predicted"/>
<name>A0A1F5C804_9BACT</name>
<organism evidence="1 2">
    <name type="scientific">Candidatus Azambacteria bacterium RIFCSPLOWO2_01_FULL_37_9</name>
    <dbReference type="NCBI Taxonomy" id="1797297"/>
    <lineage>
        <taxon>Bacteria</taxon>
        <taxon>Candidatus Azamiibacteriota</taxon>
    </lineage>
</organism>